<dbReference type="PANTHER" id="PTHR35849:SF2">
    <property type="entry name" value="BLR2341 PROTEIN"/>
    <property type="match status" value="1"/>
</dbReference>
<dbReference type="CDD" id="cd07043">
    <property type="entry name" value="STAS_anti-anti-sigma_factors"/>
    <property type="match status" value="1"/>
</dbReference>
<evidence type="ECO:0000313" key="3">
    <source>
        <dbReference type="Proteomes" id="UP000251666"/>
    </source>
</evidence>
<name>A0A2Z4ZQ98_9PSED</name>
<dbReference type="InterPro" id="IPR036513">
    <property type="entry name" value="STAS_dom_sf"/>
</dbReference>
<dbReference type="AlphaFoldDB" id="A0A2Z4ZQ98"/>
<dbReference type="InterPro" id="IPR002645">
    <property type="entry name" value="STAS_dom"/>
</dbReference>
<dbReference type="InterPro" id="IPR058548">
    <property type="entry name" value="MlaB-like_STAS"/>
</dbReference>
<feature type="domain" description="STAS" evidence="1">
    <location>
        <begin position="9"/>
        <end position="102"/>
    </location>
</feature>
<gene>
    <name evidence="2" type="ORF">CEQ51_08355</name>
</gene>
<keyword evidence="3" id="KW-1185">Reference proteome</keyword>
<dbReference type="PROSITE" id="PS50801">
    <property type="entry name" value="STAS"/>
    <property type="match status" value="1"/>
</dbReference>
<dbReference type="RefSeq" id="WP_208666880.1">
    <property type="nucleotide sequence ID" value="NZ_CP022201.1"/>
</dbReference>
<dbReference type="Pfam" id="PF13466">
    <property type="entry name" value="STAS_2"/>
    <property type="match status" value="1"/>
</dbReference>
<accession>A0A2Z4ZQ98</accession>
<evidence type="ECO:0000313" key="2">
    <source>
        <dbReference type="EMBL" id="AXA60082.1"/>
    </source>
</evidence>
<dbReference type="Proteomes" id="UP000251666">
    <property type="component" value="Chromosome"/>
</dbReference>
<organism evidence="2 3">
    <name type="scientific">Pseudomonas thivervalensis</name>
    <dbReference type="NCBI Taxonomy" id="86265"/>
    <lineage>
        <taxon>Bacteria</taxon>
        <taxon>Pseudomonadati</taxon>
        <taxon>Pseudomonadota</taxon>
        <taxon>Gammaproteobacteria</taxon>
        <taxon>Pseudomonadales</taxon>
        <taxon>Pseudomonadaceae</taxon>
        <taxon>Pseudomonas</taxon>
    </lineage>
</organism>
<dbReference type="Gene3D" id="3.30.750.24">
    <property type="entry name" value="STAS domain"/>
    <property type="match status" value="1"/>
</dbReference>
<proteinExistence type="predicted"/>
<sequence>MNTDAHQRIAIEGELSIYTAAEWKRRLDDLIGQDADLELDLEAVQELDTAGLQLLIMAKKEMVTRGRLLKLSNHSPAVLEVFRLCDVAGFFADSIAPQPNHS</sequence>
<protein>
    <recommendedName>
        <fullName evidence="1">STAS domain-containing protein</fullName>
    </recommendedName>
</protein>
<dbReference type="PANTHER" id="PTHR35849">
    <property type="entry name" value="BLR2341 PROTEIN"/>
    <property type="match status" value="1"/>
</dbReference>
<dbReference type="InterPro" id="IPR052746">
    <property type="entry name" value="MlaB_ABC_Transporter"/>
</dbReference>
<dbReference type="SUPFAM" id="SSF52091">
    <property type="entry name" value="SpoIIaa-like"/>
    <property type="match status" value="1"/>
</dbReference>
<evidence type="ECO:0000259" key="1">
    <source>
        <dbReference type="PROSITE" id="PS50801"/>
    </source>
</evidence>
<dbReference type="EMBL" id="CP022202">
    <property type="protein sequence ID" value="AXA60082.1"/>
    <property type="molecule type" value="Genomic_DNA"/>
</dbReference>
<reference evidence="3" key="1">
    <citation type="journal article" date="2021" name="Front. Microbiol.">
        <title>Genomic Analysis of the 1-Aminocyclopropane-1-Carboxylate Deaminase-Producing Pseudomonas thivervalensis SC5 Reveals Its Multifaceted Roles in Soil and in Beneficial Interactions With Plants.</title>
        <authorList>
            <person name="Nascimento F.X."/>
            <person name="Uron P."/>
            <person name="Glick B.R."/>
            <person name="Giachini A."/>
            <person name="Rossi M.J."/>
        </authorList>
    </citation>
    <scope>NUCLEOTIDE SEQUENCE [LARGE SCALE GENOMIC DNA]</scope>
    <source>
        <strain evidence="3">PLM3</strain>
    </source>
</reference>
<dbReference type="KEGG" id="pthv:CE140_08515"/>